<dbReference type="Pfam" id="PF07715">
    <property type="entry name" value="Plug"/>
    <property type="match status" value="1"/>
</dbReference>
<dbReference type="Pfam" id="PF13620">
    <property type="entry name" value="CarboxypepD_reg"/>
    <property type="match status" value="1"/>
</dbReference>
<keyword evidence="11" id="KW-1185">Reference proteome</keyword>
<dbReference type="Gene3D" id="2.60.40.1120">
    <property type="entry name" value="Carboxypeptidase-like, regulatory domain"/>
    <property type="match status" value="1"/>
</dbReference>
<evidence type="ECO:0000256" key="3">
    <source>
        <dbReference type="ARBA" id="ARBA00022452"/>
    </source>
</evidence>
<feature type="signal peptide" evidence="8">
    <location>
        <begin position="1"/>
        <end position="32"/>
    </location>
</feature>
<dbReference type="Gene3D" id="2.170.130.10">
    <property type="entry name" value="TonB-dependent receptor, plug domain"/>
    <property type="match status" value="1"/>
</dbReference>
<accession>A0ABW7D1V4</accession>
<feature type="domain" description="TonB-dependent receptor plug" evidence="9">
    <location>
        <begin position="136"/>
        <end position="231"/>
    </location>
</feature>
<dbReference type="PANTHER" id="PTHR30069">
    <property type="entry name" value="TONB-DEPENDENT OUTER MEMBRANE RECEPTOR"/>
    <property type="match status" value="1"/>
</dbReference>
<dbReference type="InterPro" id="IPR037066">
    <property type="entry name" value="Plug_dom_sf"/>
</dbReference>
<dbReference type="InterPro" id="IPR039426">
    <property type="entry name" value="TonB-dep_rcpt-like"/>
</dbReference>
<protein>
    <submittedName>
        <fullName evidence="10">Carboxypeptidase regulatory-like domain-containing protein</fullName>
    </submittedName>
</protein>
<evidence type="ECO:0000256" key="5">
    <source>
        <dbReference type="ARBA" id="ARBA00023136"/>
    </source>
</evidence>
<proteinExistence type="predicted"/>
<comment type="subcellular location">
    <subcellularLocation>
        <location evidence="1">Cell outer membrane</location>
        <topology evidence="1">Multi-pass membrane protein</topology>
    </subcellularLocation>
</comment>
<keyword evidence="3" id="KW-1134">Transmembrane beta strand</keyword>
<dbReference type="SUPFAM" id="SSF49452">
    <property type="entry name" value="Starch-binding domain-like"/>
    <property type="match status" value="1"/>
</dbReference>
<evidence type="ECO:0000259" key="9">
    <source>
        <dbReference type="Pfam" id="PF07715"/>
    </source>
</evidence>
<comment type="caution">
    <text evidence="10">The sequence shown here is derived from an EMBL/GenBank/DDBJ whole genome shotgun (WGS) entry which is preliminary data.</text>
</comment>
<evidence type="ECO:0000256" key="2">
    <source>
        <dbReference type="ARBA" id="ARBA00022448"/>
    </source>
</evidence>
<evidence type="ECO:0000256" key="1">
    <source>
        <dbReference type="ARBA" id="ARBA00004571"/>
    </source>
</evidence>
<feature type="region of interest" description="Disordered" evidence="7">
    <location>
        <begin position="428"/>
        <end position="447"/>
    </location>
</feature>
<keyword evidence="5" id="KW-0472">Membrane</keyword>
<evidence type="ECO:0000256" key="7">
    <source>
        <dbReference type="SAM" id="MobiDB-lite"/>
    </source>
</evidence>
<keyword evidence="8" id="KW-0732">Signal</keyword>
<evidence type="ECO:0000256" key="8">
    <source>
        <dbReference type="SAM" id="SignalP"/>
    </source>
</evidence>
<reference evidence="10 11" key="1">
    <citation type="submission" date="2024-09" db="EMBL/GenBank/DDBJ databases">
        <authorList>
            <consortium name="All-Russian atlas of soil microorganisms"/>
            <consortium name="as a basis for the search for new antimicrobial producers and enzymes with unique properties"/>
            <person name="Sokolova E.A."/>
            <person name="Voronina E.N."/>
        </authorList>
    </citation>
    <scope>NUCLEOTIDE SEQUENCE [LARGE SCALE GENOMIC DNA]</scope>
    <source>
        <strain evidence="10 11">AF-22b-331.1</strain>
    </source>
</reference>
<feature type="chain" id="PRO_5045655851" evidence="8">
    <location>
        <begin position="33"/>
        <end position="1014"/>
    </location>
</feature>
<evidence type="ECO:0000313" key="11">
    <source>
        <dbReference type="Proteomes" id="UP001605261"/>
    </source>
</evidence>
<dbReference type="Gene3D" id="2.40.170.20">
    <property type="entry name" value="TonB-dependent receptor, beta-barrel domain"/>
    <property type="match status" value="1"/>
</dbReference>
<dbReference type="EMBL" id="JBHGCJ010000017">
    <property type="protein sequence ID" value="MFG6111183.1"/>
    <property type="molecule type" value="Genomic_DNA"/>
</dbReference>
<dbReference type="PANTHER" id="PTHR30069:SF46">
    <property type="entry name" value="OAR PROTEIN"/>
    <property type="match status" value="1"/>
</dbReference>
<dbReference type="Proteomes" id="UP001605261">
    <property type="component" value="Unassembled WGS sequence"/>
</dbReference>
<feature type="region of interest" description="Disordered" evidence="7">
    <location>
        <begin position="311"/>
        <end position="340"/>
    </location>
</feature>
<keyword evidence="2" id="KW-0813">Transport</keyword>
<evidence type="ECO:0000256" key="6">
    <source>
        <dbReference type="ARBA" id="ARBA00023237"/>
    </source>
</evidence>
<organism evidence="10 11">
    <name type="scientific">Stenotrophomonas nematodicola</name>
    <dbReference type="NCBI Taxonomy" id="2656746"/>
    <lineage>
        <taxon>Bacteria</taxon>
        <taxon>Pseudomonadati</taxon>
        <taxon>Pseudomonadota</taxon>
        <taxon>Gammaproteobacteria</taxon>
        <taxon>Lysobacterales</taxon>
        <taxon>Lysobacteraceae</taxon>
        <taxon>Stenotrophomonas</taxon>
    </lineage>
</organism>
<dbReference type="InterPro" id="IPR036942">
    <property type="entry name" value="Beta-barrel_TonB_sf"/>
</dbReference>
<keyword evidence="4" id="KW-0812">Transmembrane</keyword>
<keyword evidence="6" id="KW-0998">Cell outer membrane</keyword>
<evidence type="ECO:0000256" key="4">
    <source>
        <dbReference type="ARBA" id="ARBA00022692"/>
    </source>
</evidence>
<name>A0ABW7D1V4_9GAMM</name>
<evidence type="ECO:0000313" key="10">
    <source>
        <dbReference type="EMBL" id="MFG6111183.1"/>
    </source>
</evidence>
<dbReference type="SUPFAM" id="SSF56935">
    <property type="entry name" value="Porins"/>
    <property type="match status" value="1"/>
</dbReference>
<feature type="compositionally biased region" description="Polar residues" evidence="7">
    <location>
        <begin position="428"/>
        <end position="443"/>
    </location>
</feature>
<dbReference type="RefSeq" id="WP_394164547.1">
    <property type="nucleotide sequence ID" value="NZ_JBHGCJ010000017.1"/>
</dbReference>
<feature type="compositionally biased region" description="Polar residues" evidence="7">
    <location>
        <begin position="311"/>
        <end position="322"/>
    </location>
</feature>
<dbReference type="InterPro" id="IPR012910">
    <property type="entry name" value="Plug_dom"/>
</dbReference>
<sequence length="1014" mass="111157">MQHPFRTCRIQPRKTTLSLLLMAMLTPLPALAQSTVGDVLGHVPDAAGGNVQIRSLESGTSRETRITADGRFRLPALPTGQYEIRVTRADGSTDQRQVTVVAGQTTQADFAKAATLDAVNVRASNVAPIDLGSVETRTTFTAEQLNTLPVARDVTSISLLTPGTVASSSFFGPASFGGASAAENSYYINGFNVTNLFDSLSFAEVPFQAIDQLDVQTGGYGARYGFSTGGVTSVNVKRGTNTWKGGASWTTTPDALRENAPDTLRTDGSILRSYDKNRQSGDVFSAWAGGPLIEDTLFVFALGSMTRSDNTAFGGRSASNPRSTRDPDTPVPPTSLATSAQDYRSRDPYWLLKLDWYLNDRNHLEYTGFDNRRRYQYDYYDADYASDRPGAAVDKRDYRGRLEGRSGGNTNVFKWTSQLSDDVTASLQHGRMRNTNGQYTISPDGQRGDYDGDINAADGDCPYVVDRMLGKQVGCAVNSQLGLRAGSNERSNTQADLVWQVGNHQLGGGYSKEDWTSVQGTAYSSGAYWNLYANYAQRINFRTGGRIGVKQASWYLEDHWQVNDRLMLYAGLRNDSFDNRNGSGATFVKQDNIWQPRLGLSWDPTGDGDSKLYASLGRYSLPIAANVALRAATGSYYTMDYYTYDGYDPVTGKPNITGSYRNGSADSVVNGADGSTPDPRAVASRGLKPYTQDEAILGYQRLLRSSNDWVDGWTLGAKLTVRRINQVIDDTCDSRSLYNAAKAAGYDVSHWDSEWEVPGGLPGCWIFNPGSDLTLDIDVDGDGTPDTITVPGSELGPKAKRSYRSLSLSAEKRTERWYASVNYTWAKLYGNYEGLVKSTNGQDDTGTTSDFDFKELSYGADGYLFNDRRHSFKLYGSFQLSPQWQVGANLLVQSGTPISCLGGGNGTFDTDFGYRGVFHTCNVGEDDLSRVGSSGRTPWTMSVNPNVVYSPATLPGLSVQLSVINLFNSIKPVQVYETRYDVNSAGTVTDYFNYGKARYNTTPRYARLQVQYDW</sequence>
<gene>
    <name evidence="10" type="ORF">ACEU0G_001073</name>
</gene>
<dbReference type="InterPro" id="IPR013784">
    <property type="entry name" value="Carb-bd-like_fold"/>
</dbReference>